<evidence type="ECO:0000313" key="3">
    <source>
        <dbReference type="Proteomes" id="UP000321393"/>
    </source>
</evidence>
<feature type="region of interest" description="Disordered" evidence="1">
    <location>
        <begin position="64"/>
        <end position="100"/>
    </location>
</feature>
<name>A0A5A7SPS2_CUCMM</name>
<dbReference type="AlphaFoldDB" id="A0A5A7SPS2"/>
<dbReference type="OrthoDB" id="1645289at2759"/>
<accession>A0A5A7SPS2</accession>
<reference evidence="2 3" key="1">
    <citation type="submission" date="2019-08" db="EMBL/GenBank/DDBJ databases">
        <title>Draft genome sequences of two oriental melons (Cucumis melo L. var makuwa).</title>
        <authorList>
            <person name="Kwon S.-Y."/>
        </authorList>
    </citation>
    <scope>NUCLEOTIDE SEQUENCE [LARGE SCALE GENOMIC DNA]</scope>
    <source>
        <strain evidence="3">cv. SW 3</strain>
        <tissue evidence="2">Leaf</tissue>
    </source>
</reference>
<protein>
    <submittedName>
        <fullName evidence="2">Pentatricopeptide repeat-containing protein</fullName>
    </submittedName>
</protein>
<proteinExistence type="predicted"/>
<evidence type="ECO:0000313" key="2">
    <source>
        <dbReference type="EMBL" id="KAA0032383.1"/>
    </source>
</evidence>
<dbReference type="EMBL" id="SSTE01021801">
    <property type="protein sequence ID" value="KAA0032383.1"/>
    <property type="molecule type" value="Genomic_DNA"/>
</dbReference>
<evidence type="ECO:0000256" key="1">
    <source>
        <dbReference type="SAM" id="MobiDB-lite"/>
    </source>
</evidence>
<gene>
    <name evidence="2" type="ORF">E6C27_scaffold219G002550</name>
</gene>
<comment type="caution">
    <text evidence="2">The sequence shown here is derived from an EMBL/GenBank/DDBJ whole genome shotgun (WGS) entry which is preliminary data.</text>
</comment>
<sequence length="199" mass="21843">MAAKHTTVMAEEVCLVTYVDARCTTVNAAQSRQRRPMAGRARGEEGRSETTVVGTTELVMEKRSETGTEAEACMNGRGMGARRRRREDEEEEDDAPEGGAVACAVKNTGDSVNQSEYASIIVSLRYATDCTRPDIAYAVGLLCYSDAHEGMEFLKRKLMNAQPILLPSFVAPQNLPRYSPSKESQRVVGFCNFGEGRSF</sequence>
<dbReference type="Proteomes" id="UP000321393">
    <property type="component" value="Unassembled WGS sequence"/>
</dbReference>
<organism evidence="2 3">
    <name type="scientific">Cucumis melo var. makuwa</name>
    <name type="common">Oriental melon</name>
    <dbReference type="NCBI Taxonomy" id="1194695"/>
    <lineage>
        <taxon>Eukaryota</taxon>
        <taxon>Viridiplantae</taxon>
        <taxon>Streptophyta</taxon>
        <taxon>Embryophyta</taxon>
        <taxon>Tracheophyta</taxon>
        <taxon>Spermatophyta</taxon>
        <taxon>Magnoliopsida</taxon>
        <taxon>eudicotyledons</taxon>
        <taxon>Gunneridae</taxon>
        <taxon>Pentapetalae</taxon>
        <taxon>rosids</taxon>
        <taxon>fabids</taxon>
        <taxon>Cucurbitales</taxon>
        <taxon>Cucurbitaceae</taxon>
        <taxon>Benincaseae</taxon>
        <taxon>Cucumis</taxon>
    </lineage>
</organism>